<sequence>MLYKSKTIMNKALSGLLGIFIFFSCSKPVPLEQISFKNGECYLGETKFTGTASGRTSSIKNIFMLFPMSVFSDSIMLEFDDGTLTDLTGYINGGKILEIVSEKDNEDVFTEVRNYNPMKYFPDRKTYEATLKNGRLHGKQIYYYPKNGFTFFDKVKSEQEFVEGVEDGSYTVWYENGDKKAEGQYTKGYMHGTFYTYFDQDEVVQKKSIYNKNRLIEQYVYSFNNVLLSDYKDGKETIYPVNGEVVTIRNGRKIISMYKNGVKDGVEKEMYSNGELCAETYYKANEKHGSHKVYYESGELNTEETYANGKLNGLSTKWNKGGQKSREYNYVDDRYDGVIKEWYADGKMWKEIAYTNGIKNGSEKSWYKNGQPAKENVYAMGKITKCMEWYDDGKKWKESIEETLENGDVVLHYESWYTNGNKAEKYQRYNGQKHGYYEKWYSNGQKSTEIPYEHGRRVGPELNWSKSGEQL</sequence>
<proteinExistence type="predicted"/>
<dbReference type="Gene3D" id="2.20.110.10">
    <property type="entry name" value="Histone H3 K4-specific methyltransferase SET7/9 N-terminal domain"/>
    <property type="match status" value="3"/>
</dbReference>
<evidence type="ECO:0000256" key="1">
    <source>
        <dbReference type="SAM" id="MobiDB-lite"/>
    </source>
</evidence>
<feature type="region of interest" description="Disordered" evidence="1">
    <location>
        <begin position="451"/>
        <end position="471"/>
    </location>
</feature>
<dbReference type="Pfam" id="PF07661">
    <property type="entry name" value="MORN_2"/>
    <property type="match status" value="6"/>
</dbReference>
<evidence type="ECO:0000313" key="3">
    <source>
        <dbReference type="Proteomes" id="UP000030185"/>
    </source>
</evidence>
<dbReference type="InterPro" id="IPR011652">
    <property type="entry name" value="MORN_2"/>
</dbReference>
<reference evidence="2 3" key="1">
    <citation type="submission" date="2014-09" db="EMBL/GenBank/DDBJ databases">
        <title>Sporocytophaga myxococcoides PG-01 genome sequencing.</title>
        <authorList>
            <person name="Liu L."/>
            <person name="Gao P.J."/>
            <person name="Chen G.J."/>
            <person name="Wang L.S."/>
        </authorList>
    </citation>
    <scope>NUCLEOTIDE SEQUENCE [LARGE SCALE GENOMIC DNA]</scope>
    <source>
        <strain evidence="2 3">PG-01</strain>
    </source>
</reference>
<evidence type="ECO:0000313" key="2">
    <source>
        <dbReference type="EMBL" id="GAL87627.1"/>
    </source>
</evidence>
<dbReference type="eggNOG" id="COG2849">
    <property type="taxonomic scope" value="Bacteria"/>
</dbReference>
<dbReference type="STRING" id="153721.MYP_4857"/>
<dbReference type="Proteomes" id="UP000030185">
    <property type="component" value="Unassembled WGS sequence"/>
</dbReference>
<organism evidence="2 3">
    <name type="scientific">Sporocytophaga myxococcoides</name>
    <dbReference type="NCBI Taxonomy" id="153721"/>
    <lineage>
        <taxon>Bacteria</taxon>
        <taxon>Pseudomonadati</taxon>
        <taxon>Bacteroidota</taxon>
        <taxon>Cytophagia</taxon>
        <taxon>Cytophagales</taxon>
        <taxon>Cytophagaceae</taxon>
        <taxon>Sporocytophaga</taxon>
    </lineage>
</organism>
<keyword evidence="3" id="KW-1185">Reference proteome</keyword>
<accession>A0A098LMI7</accession>
<dbReference type="SUPFAM" id="SSF82185">
    <property type="entry name" value="Histone H3 K4-specific methyltransferase SET7/9 N-terminal domain"/>
    <property type="match status" value="3"/>
</dbReference>
<dbReference type="EMBL" id="BBLT01000015">
    <property type="protein sequence ID" value="GAL87627.1"/>
    <property type="molecule type" value="Genomic_DNA"/>
</dbReference>
<dbReference type="AlphaFoldDB" id="A0A098LMI7"/>
<gene>
    <name evidence="2" type="ORF">MYP_4857</name>
</gene>
<comment type="caution">
    <text evidence="2">The sequence shown here is derived from an EMBL/GenBank/DDBJ whole genome shotgun (WGS) entry which is preliminary data.</text>
</comment>
<protein>
    <submittedName>
        <fullName evidence="2">Uncharacterized protein</fullName>
    </submittedName>
</protein>
<name>A0A098LMI7_9BACT</name>
<dbReference type="PROSITE" id="PS51257">
    <property type="entry name" value="PROKAR_LIPOPROTEIN"/>
    <property type="match status" value="1"/>
</dbReference>